<dbReference type="EMBL" id="GGEC01009593">
    <property type="protein sequence ID" value="MBW90076.1"/>
    <property type="molecule type" value="Transcribed_RNA"/>
</dbReference>
<reference evidence="4" key="1">
    <citation type="submission" date="2018-02" db="EMBL/GenBank/DDBJ databases">
        <title>Rhizophora mucronata_Transcriptome.</title>
        <authorList>
            <person name="Meera S.P."/>
            <person name="Sreeshan A."/>
            <person name="Augustine A."/>
        </authorList>
    </citation>
    <scope>NUCLEOTIDE SEQUENCE</scope>
    <source>
        <tissue evidence="4">Leaf</tissue>
    </source>
</reference>
<evidence type="ECO:0000256" key="2">
    <source>
        <dbReference type="ARBA" id="ARBA00023163"/>
    </source>
</evidence>
<dbReference type="InterPro" id="IPR059002">
    <property type="entry name" value="IBH1_N"/>
</dbReference>
<dbReference type="InterPro" id="IPR044660">
    <property type="entry name" value="IBH1-like"/>
</dbReference>
<name>A0A2P2J9A8_RHIMU</name>
<accession>A0A2P2J9A8</accession>
<dbReference type="Pfam" id="PF26576">
    <property type="entry name" value="IBH1_N"/>
    <property type="match status" value="1"/>
</dbReference>
<protein>
    <recommendedName>
        <fullName evidence="3">IBH1-like N-terminal domain-containing protein</fullName>
    </recommendedName>
</protein>
<evidence type="ECO:0000256" key="1">
    <source>
        <dbReference type="ARBA" id="ARBA00023015"/>
    </source>
</evidence>
<keyword evidence="2" id="KW-0804">Transcription</keyword>
<feature type="domain" description="IBH1-like N-terminal" evidence="3">
    <location>
        <begin position="21"/>
        <end position="85"/>
    </location>
</feature>
<evidence type="ECO:0000313" key="4">
    <source>
        <dbReference type="EMBL" id="MBW90076.1"/>
    </source>
</evidence>
<dbReference type="PANTHER" id="PTHR33124">
    <property type="entry name" value="TRANSCRIPTION FACTOR IBH1-LIKE 1"/>
    <property type="match status" value="1"/>
</dbReference>
<evidence type="ECO:0000259" key="3">
    <source>
        <dbReference type="Pfam" id="PF26576"/>
    </source>
</evidence>
<sequence>MQVVSSLIQYKNSSKNMHAPSSIKQEFLKKWTLGLQACSSAKKNMSVLERKKAIKLSADIAMACTRNDDRTCWSRALIANASKNCDQKALLEHILAHDHRQKNIVSTGPLVCGKRITSKKILKRSRRRIPRVRSGTMVLAKSIAKRMLKKRTQVLKGLLPGGEFMDDVSLIRETLDYIMSLRVQVDVMRTIANGSDLLANGN</sequence>
<dbReference type="AlphaFoldDB" id="A0A2P2J9A8"/>
<keyword evidence="1" id="KW-0805">Transcription regulation</keyword>
<organism evidence="4">
    <name type="scientific">Rhizophora mucronata</name>
    <name type="common">Asiatic mangrove</name>
    <dbReference type="NCBI Taxonomy" id="61149"/>
    <lineage>
        <taxon>Eukaryota</taxon>
        <taxon>Viridiplantae</taxon>
        <taxon>Streptophyta</taxon>
        <taxon>Embryophyta</taxon>
        <taxon>Tracheophyta</taxon>
        <taxon>Spermatophyta</taxon>
        <taxon>Magnoliopsida</taxon>
        <taxon>eudicotyledons</taxon>
        <taxon>Gunneridae</taxon>
        <taxon>Pentapetalae</taxon>
        <taxon>rosids</taxon>
        <taxon>fabids</taxon>
        <taxon>Malpighiales</taxon>
        <taxon>Rhizophoraceae</taxon>
        <taxon>Rhizophora</taxon>
    </lineage>
</organism>
<proteinExistence type="predicted"/>
<dbReference type="GO" id="GO:0006355">
    <property type="term" value="P:regulation of DNA-templated transcription"/>
    <property type="evidence" value="ECO:0007669"/>
    <property type="project" value="InterPro"/>
</dbReference>
<dbReference type="PANTHER" id="PTHR33124:SF5">
    <property type="entry name" value="TRANSCRIPTION FACTOR IBH1-LIKE 1"/>
    <property type="match status" value="1"/>
</dbReference>